<evidence type="ECO:0000313" key="3">
    <source>
        <dbReference type="Proteomes" id="UP001448207"/>
    </source>
</evidence>
<name>A0ABR3BI67_PHYBL</name>
<sequence>MGAMLGPCVYLLMSSHVVLSCKRAITMNARKPFDAIRIMCLNMLKQVMASLRPMRAYWTYIFLCVFWFIRYLTYYAGGNVAIWCAALRIKRRFERCNIAVVIFTTTAQGFRVVVINTP</sequence>
<keyword evidence="1" id="KW-1133">Transmembrane helix</keyword>
<protein>
    <recommendedName>
        <fullName evidence="4">Secreted protein</fullName>
    </recommendedName>
</protein>
<feature type="transmembrane region" description="Helical" evidence="1">
    <location>
        <begin position="57"/>
        <end position="85"/>
    </location>
</feature>
<evidence type="ECO:0000256" key="1">
    <source>
        <dbReference type="SAM" id="Phobius"/>
    </source>
</evidence>
<gene>
    <name evidence="2" type="ORF">J3Q64DRAFT_1716575</name>
</gene>
<proteinExistence type="predicted"/>
<keyword evidence="3" id="KW-1185">Reference proteome</keyword>
<dbReference type="Proteomes" id="UP001448207">
    <property type="component" value="Unassembled WGS sequence"/>
</dbReference>
<keyword evidence="1" id="KW-0812">Transmembrane</keyword>
<evidence type="ECO:0008006" key="4">
    <source>
        <dbReference type="Google" id="ProtNLM"/>
    </source>
</evidence>
<keyword evidence="1" id="KW-0472">Membrane</keyword>
<reference evidence="2 3" key="1">
    <citation type="submission" date="2024-04" db="EMBL/GenBank/DDBJ databases">
        <title>Symmetric and asymmetric DNA N6-adenine methylation regulates different biological responses in Mucorales.</title>
        <authorList>
            <consortium name="Lawrence Berkeley National Laboratory"/>
            <person name="Lax C."/>
            <person name="Mondo S.J."/>
            <person name="Osorio-Concepcion M."/>
            <person name="Muszewska A."/>
            <person name="Corrochano-Luque M."/>
            <person name="Gutierrez G."/>
            <person name="Riley R."/>
            <person name="Lipzen A."/>
            <person name="Guo J."/>
            <person name="Hundley H."/>
            <person name="Amirebrahimi M."/>
            <person name="Ng V."/>
            <person name="Lorenzo-Gutierrez D."/>
            <person name="Binder U."/>
            <person name="Yang J."/>
            <person name="Song Y."/>
            <person name="Canovas D."/>
            <person name="Navarro E."/>
            <person name="Freitag M."/>
            <person name="Gabaldon T."/>
            <person name="Grigoriev I.V."/>
            <person name="Corrochano L.M."/>
            <person name="Nicolas F.E."/>
            <person name="Garre V."/>
        </authorList>
    </citation>
    <scope>NUCLEOTIDE SEQUENCE [LARGE SCALE GENOMIC DNA]</scope>
    <source>
        <strain evidence="2 3">L51</strain>
    </source>
</reference>
<dbReference type="EMBL" id="JBCLYO010000001">
    <property type="protein sequence ID" value="KAL0098072.1"/>
    <property type="molecule type" value="Genomic_DNA"/>
</dbReference>
<organism evidence="2 3">
    <name type="scientific">Phycomyces blakesleeanus</name>
    <dbReference type="NCBI Taxonomy" id="4837"/>
    <lineage>
        <taxon>Eukaryota</taxon>
        <taxon>Fungi</taxon>
        <taxon>Fungi incertae sedis</taxon>
        <taxon>Mucoromycota</taxon>
        <taxon>Mucoromycotina</taxon>
        <taxon>Mucoromycetes</taxon>
        <taxon>Mucorales</taxon>
        <taxon>Phycomycetaceae</taxon>
        <taxon>Phycomyces</taxon>
    </lineage>
</organism>
<evidence type="ECO:0000313" key="2">
    <source>
        <dbReference type="EMBL" id="KAL0098072.1"/>
    </source>
</evidence>
<accession>A0ABR3BI67</accession>
<comment type="caution">
    <text evidence="2">The sequence shown here is derived from an EMBL/GenBank/DDBJ whole genome shotgun (WGS) entry which is preliminary data.</text>
</comment>